<keyword evidence="1" id="KW-0808">Transferase</keyword>
<dbReference type="EMBL" id="BKCJ010255096">
    <property type="protein sequence ID" value="GEZ23234.1"/>
    <property type="molecule type" value="Genomic_DNA"/>
</dbReference>
<dbReference type="PANTHER" id="PTHR32278">
    <property type="entry name" value="F-BOX DOMAIN-CONTAINING PROTEIN"/>
    <property type="match status" value="1"/>
</dbReference>
<dbReference type="InterPro" id="IPR025886">
    <property type="entry name" value="PP2-like"/>
</dbReference>
<organism evidence="1">
    <name type="scientific">Tanacetum cinerariifolium</name>
    <name type="common">Dalmatian daisy</name>
    <name type="synonym">Chrysanthemum cinerariifolium</name>
    <dbReference type="NCBI Taxonomy" id="118510"/>
    <lineage>
        <taxon>Eukaryota</taxon>
        <taxon>Viridiplantae</taxon>
        <taxon>Streptophyta</taxon>
        <taxon>Embryophyta</taxon>
        <taxon>Tracheophyta</taxon>
        <taxon>Spermatophyta</taxon>
        <taxon>Magnoliopsida</taxon>
        <taxon>eudicotyledons</taxon>
        <taxon>Gunneridae</taxon>
        <taxon>Pentapetalae</taxon>
        <taxon>asterids</taxon>
        <taxon>campanulids</taxon>
        <taxon>Asterales</taxon>
        <taxon>Asteraceae</taxon>
        <taxon>Asteroideae</taxon>
        <taxon>Anthemideae</taxon>
        <taxon>Anthemidinae</taxon>
        <taxon>Tanacetum</taxon>
    </lineage>
</organism>
<dbReference type="PANTHER" id="PTHR32278:SF135">
    <property type="entry name" value="F-BOX PROTEIN PP2-B12"/>
    <property type="match status" value="1"/>
</dbReference>
<protein>
    <submittedName>
        <fullName evidence="1">Protein kinase-like domain, phloem protein 2-like protein</fullName>
    </submittedName>
</protein>
<dbReference type="GO" id="GO:0016301">
    <property type="term" value="F:kinase activity"/>
    <property type="evidence" value="ECO:0007669"/>
    <property type="project" value="UniProtKB-KW"/>
</dbReference>
<evidence type="ECO:0000313" key="1">
    <source>
        <dbReference type="EMBL" id="GEZ23234.1"/>
    </source>
</evidence>
<keyword evidence="1" id="KW-0418">Kinase</keyword>
<gene>
    <name evidence="1" type="ORF">Tci_495207</name>
</gene>
<proteinExistence type="predicted"/>
<sequence length="422" mass="49669">MDSPTYPRWVSHFYLRFSRVAEYQYKESHDIRCQIRASMLSLDTMYAASLVFKYREQPNKDLERLKLITIKWKIEELRVCSTHASELIANNWYKIKMWHFINDGPHADFDIVIEELSYCEDPMESELLIQGIEFHPIEMMQHEKNEEDHDDDDEYWENKLPNNYQRLIQSSDKPLHYTNKKDLYLRLCEGFLGDNGQLWFSLCKSIGGICSTLPATSILHNDYNYKRLESMSLPESRFGEVKKLQEAVWYTFECRLQSHMFSPQCIYACYLVFKFEDDHIQPDDTCCFKAWYNLDDVLGDTFFAHLNLSSINIPTIKPKNDYRSHDLSNIPKHNIERLVDSMMEERGDGWMEVMLCKPLHELQDHKSLRLTLSKSKGGSFSGIIVEGVVFRPKNQMKRVCQVPAKGLSSDVLVLEKIWSKPH</sequence>
<comment type="caution">
    <text evidence="1">The sequence shown here is derived from an EMBL/GenBank/DDBJ whole genome shotgun (WGS) entry which is preliminary data.</text>
</comment>
<reference evidence="1" key="1">
    <citation type="journal article" date="2019" name="Sci. Rep.">
        <title>Draft genome of Tanacetum cinerariifolium, the natural source of mosquito coil.</title>
        <authorList>
            <person name="Yamashiro T."/>
            <person name="Shiraishi A."/>
            <person name="Satake H."/>
            <person name="Nakayama K."/>
        </authorList>
    </citation>
    <scope>NUCLEOTIDE SEQUENCE</scope>
</reference>
<name>A0A699I9A7_TANCI</name>
<dbReference type="Pfam" id="PF14299">
    <property type="entry name" value="PP2"/>
    <property type="match status" value="2"/>
</dbReference>
<dbReference type="AlphaFoldDB" id="A0A699I9A7"/>
<accession>A0A699I9A7</accession>